<organism evidence="14 15">
    <name type="scientific">Rhynchospora pubera</name>
    <dbReference type="NCBI Taxonomy" id="906938"/>
    <lineage>
        <taxon>Eukaryota</taxon>
        <taxon>Viridiplantae</taxon>
        <taxon>Streptophyta</taxon>
        <taxon>Embryophyta</taxon>
        <taxon>Tracheophyta</taxon>
        <taxon>Spermatophyta</taxon>
        <taxon>Magnoliopsida</taxon>
        <taxon>Liliopsida</taxon>
        <taxon>Poales</taxon>
        <taxon>Cyperaceae</taxon>
        <taxon>Cyperoideae</taxon>
        <taxon>Rhynchosporeae</taxon>
        <taxon>Rhynchospora</taxon>
    </lineage>
</organism>
<dbReference type="CDD" id="cd00771">
    <property type="entry name" value="ThrRS_core"/>
    <property type="match status" value="1"/>
</dbReference>
<protein>
    <recommendedName>
        <fullName evidence="2">threonine--tRNA ligase</fullName>
        <ecNumber evidence="2">6.1.1.3</ecNumber>
    </recommendedName>
    <alternativeName>
        <fullName evidence="10">Threonyl-tRNA synthetase</fullName>
    </alternativeName>
</protein>
<dbReference type="InterPro" id="IPR004154">
    <property type="entry name" value="Anticodon-bd"/>
</dbReference>
<evidence type="ECO:0000256" key="11">
    <source>
        <dbReference type="ARBA" id="ARBA00049515"/>
    </source>
</evidence>
<keyword evidence="3 14" id="KW-0436">Ligase</keyword>
<dbReference type="Gene3D" id="3.30.54.20">
    <property type="match status" value="1"/>
</dbReference>
<evidence type="ECO:0000256" key="7">
    <source>
        <dbReference type="ARBA" id="ARBA00022840"/>
    </source>
</evidence>
<dbReference type="Gene3D" id="3.30.980.10">
    <property type="entry name" value="Threonyl-trna Synthetase, Chain A, domain 2"/>
    <property type="match status" value="1"/>
</dbReference>
<dbReference type="InterPro" id="IPR018163">
    <property type="entry name" value="Thr/Ala-tRNA-synth_IIc_edit"/>
</dbReference>
<keyword evidence="8" id="KW-0648">Protein biosynthesis</keyword>
<dbReference type="GO" id="GO:0004829">
    <property type="term" value="F:threonine-tRNA ligase activity"/>
    <property type="evidence" value="ECO:0007669"/>
    <property type="project" value="UniProtKB-EC"/>
</dbReference>
<dbReference type="InterPro" id="IPR033728">
    <property type="entry name" value="ThrRS_core"/>
</dbReference>
<dbReference type="FunFam" id="3.30.930.10:FF:000002">
    <property type="entry name" value="Threonine--tRNA ligase"/>
    <property type="match status" value="1"/>
</dbReference>
<dbReference type="Pfam" id="PF07973">
    <property type="entry name" value="tRNA_SAD"/>
    <property type="match status" value="1"/>
</dbReference>
<dbReference type="PROSITE" id="PS50862">
    <property type="entry name" value="AA_TRNA_LIGASE_II"/>
    <property type="match status" value="1"/>
</dbReference>
<keyword evidence="15" id="KW-1185">Reference proteome</keyword>
<dbReference type="SUPFAM" id="SSF52954">
    <property type="entry name" value="Class II aaRS ABD-related"/>
    <property type="match status" value="1"/>
</dbReference>
<comment type="caution">
    <text evidence="14">The sequence shown here is derived from an EMBL/GenBank/DDBJ whole genome shotgun (WGS) entry which is preliminary data.</text>
</comment>
<evidence type="ECO:0000256" key="2">
    <source>
        <dbReference type="ARBA" id="ARBA00013163"/>
    </source>
</evidence>
<dbReference type="PANTHER" id="PTHR11451">
    <property type="entry name" value="THREONINE-TRNA LIGASE"/>
    <property type="match status" value="1"/>
</dbReference>
<evidence type="ECO:0000256" key="8">
    <source>
        <dbReference type="ARBA" id="ARBA00022917"/>
    </source>
</evidence>
<evidence type="ECO:0000313" key="14">
    <source>
        <dbReference type="EMBL" id="KAJ4753129.1"/>
    </source>
</evidence>
<evidence type="ECO:0000256" key="10">
    <source>
        <dbReference type="ARBA" id="ARBA00031900"/>
    </source>
</evidence>
<gene>
    <name evidence="14" type="ORF">LUZ62_087534</name>
</gene>
<dbReference type="SUPFAM" id="SSF55681">
    <property type="entry name" value="Class II aaRS and biotin synthetases"/>
    <property type="match status" value="1"/>
</dbReference>
<evidence type="ECO:0000256" key="5">
    <source>
        <dbReference type="ARBA" id="ARBA00022741"/>
    </source>
</evidence>
<dbReference type="Proteomes" id="UP001140206">
    <property type="component" value="Chromosome 5"/>
</dbReference>
<dbReference type="InterPro" id="IPR036621">
    <property type="entry name" value="Anticodon-bd_dom_sf"/>
</dbReference>
<dbReference type="CDD" id="cd00860">
    <property type="entry name" value="ThrRS_anticodon"/>
    <property type="match status" value="1"/>
</dbReference>
<sequence>MATLSPSLLRLSPSQTLNKNPLPSSLRRRVSVDASRFPTSSSGRRFHISPLSVATSPAPQTEEANANAQKEAPKEERIVLPTNESSEKLLRIRHTCAHVMAMAVQKLFPGSKVTIGPWIDNGFYYDFDMEPLTDKDLKKIKKEMDRIVNRNLPLIREEVSREEAQKRIEALNEPYKLEILQCIKEEPITIYHIGNEWWDLCAGPHVETTGQIDKKAVELESVAGAYWRGDEKNAMLQRIYGTAWESEEQLKAYAFLKEEAKRRDHRRLGHDLDLFSIQDDAGCGLVFWHPKGALVRHIIEDSWKKVHLQRGYELLYTPHVAKAELWKISGHIDFYRENMYDQMEVENELYQLRPMNCPYHILLFKRKLHSYRDFPVRVAELGTVYRYELSGSLHGLFRVRGFTQDDAHIFCLEDQIKDEIRGVLDLTEEILLQFGFDRYEVNLSTRPEKSVGSDDIWEKATAALRLALDDKGWNYKIDDGGGAFYGPKIDLKIEDALGRKWQCSTVQVDFNLPERFNITYMDSNGEKKRPIMIHRAVLGSLERFFGVLIEHYAGDFPLWMSPIQARVLPVTNSEVKYCSEVVARLKSNGIRAELCQGERLPKLIRNAEKQKIPLMAVAGPKEVDAGTLTIRSRFGGGDIGSMTVDDFIAKIKDAVESRTSF</sequence>
<accession>A0AAV8CE81</accession>
<feature type="compositionally biased region" description="Low complexity" evidence="12">
    <location>
        <begin position="1"/>
        <end position="14"/>
    </location>
</feature>
<name>A0AAV8CE81_9POAL</name>
<dbReference type="EC" id="6.1.1.3" evidence="2"/>
<dbReference type="FunFam" id="3.30.54.20:FF:000002">
    <property type="entry name" value="Threonine--tRNA ligase"/>
    <property type="match status" value="1"/>
</dbReference>
<dbReference type="InterPro" id="IPR012947">
    <property type="entry name" value="tRNA_SAD"/>
</dbReference>
<dbReference type="Pfam" id="PF00587">
    <property type="entry name" value="tRNA-synt_2b"/>
    <property type="match status" value="1"/>
</dbReference>
<dbReference type="InterPro" id="IPR047246">
    <property type="entry name" value="ThrRS_anticodon"/>
</dbReference>
<dbReference type="GO" id="GO:0006435">
    <property type="term" value="P:threonyl-tRNA aminoacylation"/>
    <property type="evidence" value="ECO:0007669"/>
    <property type="project" value="InterPro"/>
</dbReference>
<feature type="compositionally biased region" description="Polar residues" evidence="12">
    <location>
        <begin position="52"/>
        <end position="68"/>
    </location>
</feature>
<proteinExistence type="inferred from homology"/>
<comment type="similarity">
    <text evidence="1">Belongs to the class-II aminoacyl-tRNA synthetase family.</text>
</comment>
<evidence type="ECO:0000259" key="13">
    <source>
        <dbReference type="PROSITE" id="PS50862"/>
    </source>
</evidence>
<dbReference type="PRINTS" id="PR01047">
    <property type="entry name" value="TRNASYNTHTHR"/>
</dbReference>
<dbReference type="AlphaFoldDB" id="A0AAV8CE81"/>
<keyword evidence="6" id="KW-0862">Zinc</keyword>
<dbReference type="Gene3D" id="3.40.50.800">
    <property type="entry name" value="Anticodon-binding domain"/>
    <property type="match status" value="1"/>
</dbReference>
<feature type="region of interest" description="Disordered" evidence="12">
    <location>
        <begin position="1"/>
        <end position="78"/>
    </location>
</feature>
<dbReference type="InterPro" id="IPR002314">
    <property type="entry name" value="aa-tRNA-synt_IIb"/>
</dbReference>
<dbReference type="NCBIfam" id="TIGR00418">
    <property type="entry name" value="thrS"/>
    <property type="match status" value="1"/>
</dbReference>
<dbReference type="PANTHER" id="PTHR11451:SF44">
    <property type="entry name" value="THREONINE--TRNA LIGASE, CHLOROPLASTIC_MITOCHONDRIAL 2"/>
    <property type="match status" value="1"/>
</dbReference>
<evidence type="ECO:0000313" key="15">
    <source>
        <dbReference type="Proteomes" id="UP001140206"/>
    </source>
</evidence>
<dbReference type="InterPro" id="IPR006195">
    <property type="entry name" value="aa-tRNA-synth_II"/>
</dbReference>
<feature type="domain" description="Aminoacyl-transfer RNA synthetases class-II family profile" evidence="13">
    <location>
        <begin position="288"/>
        <end position="569"/>
    </location>
</feature>
<dbReference type="FunFam" id="3.40.50.800:FF:000001">
    <property type="entry name" value="Threonine--tRNA ligase"/>
    <property type="match status" value="1"/>
</dbReference>
<dbReference type="InterPro" id="IPR002320">
    <property type="entry name" value="Thr-tRNA-ligase_IIa"/>
</dbReference>
<dbReference type="EMBL" id="JAMFTS010000005">
    <property type="protein sequence ID" value="KAJ4753129.1"/>
    <property type="molecule type" value="Genomic_DNA"/>
</dbReference>
<keyword evidence="9" id="KW-0030">Aminoacyl-tRNA synthetase</keyword>
<dbReference type="Pfam" id="PF03129">
    <property type="entry name" value="HGTP_anticodon"/>
    <property type="match status" value="1"/>
</dbReference>
<keyword evidence="5" id="KW-0547">Nucleotide-binding</keyword>
<dbReference type="Gene3D" id="3.30.930.10">
    <property type="entry name" value="Bira Bifunctional Protein, Domain 2"/>
    <property type="match status" value="1"/>
</dbReference>
<dbReference type="SMART" id="SM00863">
    <property type="entry name" value="tRNA_SAD"/>
    <property type="match status" value="1"/>
</dbReference>
<comment type="catalytic activity">
    <reaction evidence="11">
        <text>tRNA(Thr) + L-threonine + ATP = L-threonyl-tRNA(Thr) + AMP + diphosphate + H(+)</text>
        <dbReference type="Rhea" id="RHEA:24624"/>
        <dbReference type="Rhea" id="RHEA-COMP:9670"/>
        <dbReference type="Rhea" id="RHEA-COMP:9704"/>
        <dbReference type="ChEBI" id="CHEBI:15378"/>
        <dbReference type="ChEBI" id="CHEBI:30616"/>
        <dbReference type="ChEBI" id="CHEBI:33019"/>
        <dbReference type="ChEBI" id="CHEBI:57926"/>
        <dbReference type="ChEBI" id="CHEBI:78442"/>
        <dbReference type="ChEBI" id="CHEBI:78534"/>
        <dbReference type="ChEBI" id="CHEBI:456215"/>
        <dbReference type="EC" id="6.1.1.3"/>
    </reaction>
</comment>
<keyword evidence="4" id="KW-0479">Metal-binding</keyword>
<dbReference type="GO" id="GO:0005524">
    <property type="term" value="F:ATP binding"/>
    <property type="evidence" value="ECO:0007669"/>
    <property type="project" value="UniProtKB-KW"/>
</dbReference>
<reference evidence="14" key="1">
    <citation type="submission" date="2022-08" db="EMBL/GenBank/DDBJ databases">
        <authorList>
            <person name="Marques A."/>
        </authorList>
    </citation>
    <scope>NUCLEOTIDE SEQUENCE</scope>
    <source>
        <strain evidence="14">RhyPub2mFocal</strain>
        <tissue evidence="14">Leaves</tissue>
    </source>
</reference>
<dbReference type="SUPFAM" id="SSF55186">
    <property type="entry name" value="ThrRS/AlaRS common domain"/>
    <property type="match status" value="1"/>
</dbReference>
<dbReference type="InterPro" id="IPR045864">
    <property type="entry name" value="aa-tRNA-synth_II/BPL/LPL"/>
</dbReference>
<evidence type="ECO:0000256" key="1">
    <source>
        <dbReference type="ARBA" id="ARBA00008226"/>
    </source>
</evidence>
<keyword evidence="7" id="KW-0067">ATP-binding</keyword>
<evidence type="ECO:0000256" key="6">
    <source>
        <dbReference type="ARBA" id="ARBA00022833"/>
    </source>
</evidence>
<evidence type="ECO:0000256" key="12">
    <source>
        <dbReference type="SAM" id="MobiDB-lite"/>
    </source>
</evidence>
<evidence type="ECO:0000256" key="9">
    <source>
        <dbReference type="ARBA" id="ARBA00023146"/>
    </source>
</evidence>
<dbReference type="GO" id="GO:0009570">
    <property type="term" value="C:chloroplast stroma"/>
    <property type="evidence" value="ECO:0007669"/>
    <property type="project" value="TreeGrafter"/>
</dbReference>
<dbReference type="GO" id="GO:0046872">
    <property type="term" value="F:metal ion binding"/>
    <property type="evidence" value="ECO:0007669"/>
    <property type="project" value="UniProtKB-KW"/>
</dbReference>
<dbReference type="HAMAP" id="MF_00184">
    <property type="entry name" value="Thr_tRNA_synth"/>
    <property type="match status" value="1"/>
</dbReference>
<evidence type="ECO:0000256" key="4">
    <source>
        <dbReference type="ARBA" id="ARBA00022723"/>
    </source>
</evidence>
<evidence type="ECO:0000256" key="3">
    <source>
        <dbReference type="ARBA" id="ARBA00022598"/>
    </source>
</evidence>